<evidence type="ECO:0008006" key="3">
    <source>
        <dbReference type="Google" id="ProtNLM"/>
    </source>
</evidence>
<evidence type="ECO:0000313" key="2">
    <source>
        <dbReference type="Proteomes" id="UP000317863"/>
    </source>
</evidence>
<dbReference type="AlphaFoldDB" id="A0A544QXP6"/>
<comment type="caution">
    <text evidence="1">The sequence shown here is derived from an EMBL/GenBank/DDBJ whole genome shotgun (WGS) entry which is preliminary data.</text>
</comment>
<dbReference type="Proteomes" id="UP000317863">
    <property type="component" value="Unassembled WGS sequence"/>
</dbReference>
<dbReference type="OrthoDB" id="1858124at2"/>
<dbReference type="EMBL" id="SGJB01000002">
    <property type="protein sequence ID" value="TQQ85420.1"/>
    <property type="molecule type" value="Genomic_DNA"/>
</dbReference>
<protein>
    <recommendedName>
        <fullName evidence="3">L-2-amino-thiazoline-4-carboxylic acid hydrolase</fullName>
    </recommendedName>
</protein>
<sequence length="234" mass="27334">MKNFTERHHAFISATYYKYLIEKFADRGEKAFIMATQRYAEQRGSRMAQRAIRDGKELNFKTYCEYGEWEFTQETKDEIKNMGIENQLVVLNYSPDYEYNSYACPWSMQYKEMGLSDAAEIYCAHLDNSIARGFNPYLDFKTTQTIHNSTHCNFVLKDANLNPEEMNPKNPDNMKGFDYHCGHIYYTFKRITESIFGSEGSDISASVLKEFAGKYGTDMADEIVKYRDIDFDVI</sequence>
<organism evidence="1 2">
    <name type="scientific">Peptacetobacter hominis</name>
    <dbReference type="NCBI Taxonomy" id="2743610"/>
    <lineage>
        <taxon>Bacteria</taxon>
        <taxon>Bacillati</taxon>
        <taxon>Bacillota</taxon>
        <taxon>Clostridia</taxon>
        <taxon>Peptostreptococcales</taxon>
        <taxon>Peptostreptococcaceae</taxon>
        <taxon>Peptacetobacter</taxon>
    </lineage>
</organism>
<reference evidence="1 2" key="1">
    <citation type="submission" date="2019-02" db="EMBL/GenBank/DDBJ databases">
        <title>Peptostreptococcaceae bacterium ZHW00191 nov., a new bacterium isolated from the human gut.</title>
        <authorList>
            <person name="Zhou H.-W."/>
            <person name="Chen X.-J."/>
        </authorList>
    </citation>
    <scope>NUCLEOTIDE SEQUENCE [LARGE SCALE GENOMIC DNA]</scope>
    <source>
        <strain evidence="1 2">ZHW00191</strain>
    </source>
</reference>
<dbReference type="RefSeq" id="WP_142535124.1">
    <property type="nucleotide sequence ID" value="NZ_SGJB01000002.1"/>
</dbReference>
<proteinExistence type="predicted"/>
<gene>
    <name evidence="1" type="ORF">EXD82_01355</name>
</gene>
<name>A0A544QXP6_9FIRM</name>
<keyword evidence="2" id="KW-1185">Reference proteome</keyword>
<dbReference type="Pfam" id="PF14196">
    <property type="entry name" value="ATC_hydrolase"/>
    <property type="match status" value="1"/>
</dbReference>
<dbReference type="InterPro" id="IPR026002">
    <property type="entry name" value="ATC_hydrolase-like"/>
</dbReference>
<accession>A0A544QXP6</accession>
<evidence type="ECO:0000313" key="1">
    <source>
        <dbReference type="EMBL" id="TQQ85420.1"/>
    </source>
</evidence>